<feature type="transmembrane region" description="Helical" evidence="6">
    <location>
        <begin position="82"/>
        <end position="104"/>
    </location>
</feature>
<evidence type="ECO:0000256" key="2">
    <source>
        <dbReference type="ARBA" id="ARBA00022692"/>
    </source>
</evidence>
<dbReference type="InterPro" id="IPR006634">
    <property type="entry name" value="TLC-dom"/>
</dbReference>
<dbReference type="GO" id="GO:0016020">
    <property type="term" value="C:membrane"/>
    <property type="evidence" value="ECO:0007669"/>
    <property type="project" value="UniProtKB-SubCell"/>
</dbReference>
<dbReference type="GO" id="GO:0005783">
    <property type="term" value="C:endoplasmic reticulum"/>
    <property type="evidence" value="ECO:0007669"/>
    <property type="project" value="TreeGrafter"/>
</dbReference>
<proteinExistence type="predicted"/>
<keyword evidence="2 5" id="KW-0812">Transmembrane</keyword>
<dbReference type="Proteomes" id="UP000009328">
    <property type="component" value="Unassembled WGS sequence"/>
</dbReference>
<evidence type="ECO:0000313" key="8">
    <source>
        <dbReference type="EMBL" id="CCH42479.1"/>
    </source>
</evidence>
<dbReference type="PROSITE" id="PS50922">
    <property type="entry name" value="TLC"/>
    <property type="match status" value="1"/>
</dbReference>
<keyword evidence="3 6" id="KW-1133">Transmembrane helix</keyword>
<dbReference type="Pfam" id="PF03798">
    <property type="entry name" value="TRAM_LAG1_CLN8"/>
    <property type="match status" value="1"/>
</dbReference>
<comment type="caution">
    <text evidence="8">The sequence shown here is derived from an EMBL/GenBank/DDBJ whole genome shotgun (WGS) entry which is preliminary data.</text>
</comment>
<dbReference type="GO" id="GO:0055088">
    <property type="term" value="P:lipid homeostasis"/>
    <property type="evidence" value="ECO:0007669"/>
    <property type="project" value="TreeGrafter"/>
</dbReference>
<comment type="subcellular location">
    <subcellularLocation>
        <location evidence="1">Membrane</location>
        <topology evidence="1">Multi-pass membrane protein</topology>
    </subcellularLocation>
</comment>
<dbReference type="PANTHER" id="PTHR13439:SF6">
    <property type="entry name" value="AAR085WP"/>
    <property type="match status" value="1"/>
</dbReference>
<dbReference type="STRING" id="1206466.K0KM71"/>
<dbReference type="FunCoup" id="K0KM71">
    <property type="interactions" value="89"/>
</dbReference>
<reference evidence="8 9" key="1">
    <citation type="journal article" date="2012" name="Eukaryot. Cell">
        <title>Draft genome sequence of Wickerhamomyces ciferrii NRRL Y-1031 F-60-10.</title>
        <authorList>
            <person name="Schneider J."/>
            <person name="Andrea H."/>
            <person name="Blom J."/>
            <person name="Jaenicke S."/>
            <person name="Ruckert C."/>
            <person name="Schorsch C."/>
            <person name="Szczepanowski R."/>
            <person name="Farwick M."/>
            <person name="Goesmann A."/>
            <person name="Puhler A."/>
            <person name="Schaffer S."/>
            <person name="Tauch A."/>
            <person name="Kohler T."/>
            <person name="Brinkrolf K."/>
        </authorList>
    </citation>
    <scope>NUCLEOTIDE SEQUENCE [LARGE SCALE GENOMIC DNA]</scope>
    <source>
        <strain evidence="9">ATCC 14091 / BCRC 22168 / CBS 111 / JCM 3599 / NBRC 0793 / NRRL Y-1031 F-60-10</strain>
    </source>
</reference>
<feature type="transmembrane region" description="Helical" evidence="6">
    <location>
        <begin position="140"/>
        <end position="162"/>
    </location>
</feature>
<keyword evidence="9" id="KW-1185">Reference proteome</keyword>
<feature type="transmembrane region" description="Helical" evidence="6">
    <location>
        <begin position="168"/>
        <end position="189"/>
    </location>
</feature>
<feature type="domain" description="TLC" evidence="7">
    <location>
        <begin position="77"/>
        <end position="277"/>
    </location>
</feature>
<dbReference type="InParanoid" id="K0KM71"/>
<keyword evidence="4 5" id="KW-0472">Membrane</keyword>
<evidence type="ECO:0000256" key="4">
    <source>
        <dbReference type="ARBA" id="ARBA00023136"/>
    </source>
</evidence>
<feature type="transmembrane region" description="Helical" evidence="6">
    <location>
        <begin position="45"/>
        <end position="70"/>
    </location>
</feature>
<evidence type="ECO:0000313" key="9">
    <source>
        <dbReference type="Proteomes" id="UP000009328"/>
    </source>
</evidence>
<dbReference type="AlphaFoldDB" id="K0KM71"/>
<dbReference type="eggNOG" id="KOG4561">
    <property type="taxonomic scope" value="Eukaryota"/>
</dbReference>
<dbReference type="PANTHER" id="PTHR13439">
    <property type="entry name" value="CT120 PROTEIN"/>
    <property type="match status" value="1"/>
</dbReference>
<feature type="transmembrane region" description="Helical" evidence="6">
    <location>
        <begin position="244"/>
        <end position="266"/>
    </location>
</feature>
<evidence type="ECO:0000256" key="5">
    <source>
        <dbReference type="PROSITE-ProRule" id="PRU00205"/>
    </source>
</evidence>
<evidence type="ECO:0000256" key="3">
    <source>
        <dbReference type="ARBA" id="ARBA00022989"/>
    </source>
</evidence>
<protein>
    <submittedName>
        <fullName evidence="8">TLC domain-containing protein</fullName>
    </submittedName>
</protein>
<sequence length="293" mass="33660">MSSLIQFFTASRYNDPFSHVELPYVDKFIKPLYNNPVLDNHINELILVIIAYHSVFTLSSILSPLLFPNAFKTLSTKNKVDFHIHVVSMVQSVLILLAIIPLFNDPILSQDRVFGYTPYGGFIATMALGYFIWDTIISIIYVKFFGIGFLIHGLVSSSVFLIGLKPYIMFYAPIFILFEISTPFLNLRWFGIKFPNLFSDLFNLINNAILILIFFFIRICYGWYQAYHLGSDFINASSDERFSLFGALVIMGGNSILNILNLYWFYRMAKVAYAIIYDMITGGNEHDDDKKDI</sequence>
<feature type="transmembrane region" description="Helical" evidence="6">
    <location>
        <begin position="201"/>
        <end position="224"/>
    </location>
</feature>
<feature type="transmembrane region" description="Helical" evidence="6">
    <location>
        <begin position="116"/>
        <end position="133"/>
    </location>
</feature>
<dbReference type="SMART" id="SM00724">
    <property type="entry name" value="TLC"/>
    <property type="match status" value="1"/>
</dbReference>
<gene>
    <name evidence="8" type="ORF">BN7_2024</name>
</gene>
<evidence type="ECO:0000256" key="6">
    <source>
        <dbReference type="SAM" id="Phobius"/>
    </source>
</evidence>
<dbReference type="EMBL" id="CAIF01000047">
    <property type="protein sequence ID" value="CCH42479.1"/>
    <property type="molecule type" value="Genomic_DNA"/>
</dbReference>
<dbReference type="HOGENOM" id="CLU_034597_0_1_1"/>
<evidence type="ECO:0000259" key="7">
    <source>
        <dbReference type="PROSITE" id="PS50922"/>
    </source>
</evidence>
<accession>K0KM71</accession>
<evidence type="ECO:0000256" key="1">
    <source>
        <dbReference type="ARBA" id="ARBA00004141"/>
    </source>
</evidence>
<dbReference type="InterPro" id="IPR050846">
    <property type="entry name" value="TLCD"/>
</dbReference>
<organism evidence="8 9">
    <name type="scientific">Wickerhamomyces ciferrii (strain ATCC 14091 / BCRC 22168 / CBS 111 / JCM 3599 / NBRC 0793 / NRRL Y-1031 F-60-10)</name>
    <name type="common">Yeast</name>
    <name type="synonym">Pichia ciferrii</name>
    <dbReference type="NCBI Taxonomy" id="1206466"/>
    <lineage>
        <taxon>Eukaryota</taxon>
        <taxon>Fungi</taxon>
        <taxon>Dikarya</taxon>
        <taxon>Ascomycota</taxon>
        <taxon>Saccharomycotina</taxon>
        <taxon>Saccharomycetes</taxon>
        <taxon>Phaffomycetales</taxon>
        <taxon>Wickerhamomycetaceae</taxon>
        <taxon>Wickerhamomyces</taxon>
    </lineage>
</organism>
<name>K0KM71_WICCF</name>